<feature type="domain" description="Outer membrane protein beta-barrel" evidence="4">
    <location>
        <begin position="377"/>
        <end position="780"/>
    </location>
</feature>
<comment type="caution">
    <text evidence="5">The sequence shown here is derived from an EMBL/GenBank/DDBJ whole genome shotgun (WGS) entry which is preliminary data.</text>
</comment>
<organism evidence="5 6">
    <name type="scientific">Sphingobacterium puteale</name>
    <dbReference type="NCBI Taxonomy" id="2420510"/>
    <lineage>
        <taxon>Bacteria</taxon>
        <taxon>Pseudomonadati</taxon>
        <taxon>Bacteroidota</taxon>
        <taxon>Sphingobacteriia</taxon>
        <taxon>Sphingobacteriales</taxon>
        <taxon>Sphingobacteriaceae</taxon>
        <taxon>Sphingobacterium</taxon>
    </lineage>
</organism>
<accession>A0A420VS54</accession>
<keyword evidence="3" id="KW-0998">Cell outer membrane</keyword>
<reference evidence="5 6" key="1">
    <citation type="submission" date="2018-10" db="EMBL/GenBank/DDBJ databases">
        <title>Sphingobacterium sp. M05W1-28.</title>
        <authorList>
            <person name="Cai H."/>
        </authorList>
    </citation>
    <scope>NUCLEOTIDE SEQUENCE [LARGE SCALE GENOMIC DNA]</scope>
    <source>
        <strain evidence="5 6">M05W1-28</strain>
    </source>
</reference>
<dbReference type="OrthoDB" id="905812at2"/>
<dbReference type="InterPro" id="IPR041700">
    <property type="entry name" value="OMP_b-brl_3"/>
</dbReference>
<keyword evidence="6" id="KW-1185">Reference proteome</keyword>
<name>A0A420VS54_9SPHI</name>
<evidence type="ECO:0000256" key="2">
    <source>
        <dbReference type="ARBA" id="ARBA00023136"/>
    </source>
</evidence>
<dbReference type="RefSeq" id="WP_121126578.1">
    <property type="nucleotide sequence ID" value="NZ_RBWS01000022.1"/>
</dbReference>
<evidence type="ECO:0000256" key="1">
    <source>
        <dbReference type="ARBA" id="ARBA00004442"/>
    </source>
</evidence>
<dbReference type="InterPro" id="IPR037066">
    <property type="entry name" value="Plug_dom_sf"/>
</dbReference>
<evidence type="ECO:0000313" key="5">
    <source>
        <dbReference type="EMBL" id="RKO69144.1"/>
    </source>
</evidence>
<dbReference type="Proteomes" id="UP000282423">
    <property type="component" value="Unassembled WGS sequence"/>
</dbReference>
<dbReference type="Pfam" id="PF14905">
    <property type="entry name" value="OMP_b-brl_3"/>
    <property type="match status" value="1"/>
</dbReference>
<evidence type="ECO:0000259" key="4">
    <source>
        <dbReference type="Pfam" id="PF14905"/>
    </source>
</evidence>
<dbReference type="InterPro" id="IPR036942">
    <property type="entry name" value="Beta-barrel_TonB_sf"/>
</dbReference>
<dbReference type="GO" id="GO:0009279">
    <property type="term" value="C:cell outer membrane"/>
    <property type="evidence" value="ECO:0007669"/>
    <property type="project" value="UniProtKB-SubCell"/>
</dbReference>
<proteinExistence type="predicted"/>
<dbReference type="PANTHER" id="PTHR40980:SF4">
    <property type="entry name" value="TONB-DEPENDENT RECEPTOR-LIKE BETA-BARREL DOMAIN-CONTAINING PROTEIN"/>
    <property type="match status" value="1"/>
</dbReference>
<comment type="subcellular location">
    <subcellularLocation>
        <location evidence="1">Cell outer membrane</location>
    </subcellularLocation>
</comment>
<dbReference type="SUPFAM" id="SSF56935">
    <property type="entry name" value="Porins"/>
    <property type="match status" value="1"/>
</dbReference>
<keyword evidence="2" id="KW-0472">Membrane</keyword>
<dbReference type="EMBL" id="RBWS01000022">
    <property type="protein sequence ID" value="RKO69144.1"/>
    <property type="molecule type" value="Genomic_DNA"/>
</dbReference>
<keyword evidence="5" id="KW-0675">Receptor</keyword>
<gene>
    <name evidence="5" type="ORF">D7322_23195</name>
</gene>
<evidence type="ECO:0000256" key="3">
    <source>
        <dbReference type="ARBA" id="ARBA00023237"/>
    </source>
</evidence>
<evidence type="ECO:0000313" key="6">
    <source>
        <dbReference type="Proteomes" id="UP000282423"/>
    </source>
</evidence>
<protein>
    <submittedName>
        <fullName evidence="5">TonB-dependent receptor</fullName>
    </submittedName>
</protein>
<dbReference type="Gene3D" id="2.40.170.20">
    <property type="entry name" value="TonB-dependent receptor, beta-barrel domain"/>
    <property type="match status" value="1"/>
</dbReference>
<dbReference type="PANTHER" id="PTHR40980">
    <property type="entry name" value="PLUG DOMAIN-CONTAINING PROTEIN"/>
    <property type="match status" value="1"/>
</dbReference>
<sequence>MKKNIFPLLIVFLFQIARLIGQPQTEHYMLSGKVVTSNSTDLEVNLFNLESKLIKTELVNTTGEFKFEGLISGSYYLKISRNRADIYNSQVFQVRDQSLLLPTITINDRILETVVVTKMRPYIERQEGKIILNVENSLQNTGGSAFEVLEKAPGVNIDANDNISLRGKGNLLIQIDGKNTPLTADALADYLRGIPASSIEKIEFITNPSSKYDAAGTAIVNIKLKKGTKKGTNGTLTTAIGTGRYIKNSNSLNINHRSNHVNLFASYSFAYREMSNDLILNRSFYDQENFVKAYLQDNFIKTGSRNHSGKLGLDYNLNDKNLLGISVGFNSNVMTPNSTSKTIILNSESLLTKEIETQSDAKNRWRSGSMNLNHKYTMDSIGSEVSTDLDFIHYFNKSDQNFNTKTIIPGQTMPLPYLLQGDIDGGLNIYSLKSDAIKVFKQNWKFETGIKTSFVKSDNDMVFYDHSTDNPKLDVNKSNHYIYKEYIHAVYGNFSKKWKNIKAVVGLRAEHSNVTGTQVTMNLVNKRKYTQLFPSASLSFDLSSENNLEINFSRRISRPSYIQLNPFKYYINATTYKTGNPDLNAQTSLNYEVTYSLKSKYLATVSYSKTTNNITSVVKPIIEDGENISVQTDENLRSASYYGLYLVAPFKVLTWWDLNTNLNFYYGSYTGNISETQINNKGNFNIDINTVSTFKLGNNYSAELAANYKSAEVYAFARISPLWSVNIGAQKKFRNNSTLKLSFTDIFWTNYYKGLTVYANYRENFSSKRDTKVMMLSYSYNFGGGKSTQNRKTGGAEDLKRRAE</sequence>
<dbReference type="Gene3D" id="2.170.130.10">
    <property type="entry name" value="TonB-dependent receptor, plug domain"/>
    <property type="match status" value="1"/>
</dbReference>
<dbReference type="AlphaFoldDB" id="A0A420VS54"/>